<protein>
    <submittedName>
        <fullName evidence="1">Uncharacterized protein</fullName>
    </submittedName>
</protein>
<evidence type="ECO:0000313" key="1">
    <source>
        <dbReference type="EMBL" id="MFD2904675.1"/>
    </source>
</evidence>
<reference evidence="2" key="1">
    <citation type="journal article" date="2019" name="Int. J. Syst. Evol. Microbiol.">
        <title>The Global Catalogue of Microorganisms (GCM) 10K type strain sequencing project: providing services to taxonomists for standard genome sequencing and annotation.</title>
        <authorList>
            <consortium name="The Broad Institute Genomics Platform"/>
            <consortium name="The Broad Institute Genome Sequencing Center for Infectious Disease"/>
            <person name="Wu L."/>
            <person name="Ma J."/>
        </authorList>
    </citation>
    <scope>NUCLEOTIDE SEQUENCE [LARGE SCALE GENOMIC DNA]</scope>
    <source>
        <strain evidence="2">KCTC 22209</strain>
    </source>
</reference>
<sequence>MTTKKAYKILASLPVYGPMYVSVTESGEPFYSEGFPVRFYKNDGTEWVANFQPGWTDFAEIIEFEKTQNLLVIARGTCYIMNPNDTKPIDVFGVGYCNIFKASKNRYVFQDQIDLTIFEQDGKHWNTERISWDGLAEIKVENNLVSGLAFYPMNSAEEWIEFQYDLDTKTLTGGSFYSF</sequence>
<dbReference type="Proteomes" id="UP001597509">
    <property type="component" value="Unassembled WGS sequence"/>
</dbReference>
<name>A0ABW5YWN9_9SPHI</name>
<organism evidence="1 2">
    <name type="scientific">Sphingobacterium anhuiense</name>
    <dbReference type="NCBI Taxonomy" id="493780"/>
    <lineage>
        <taxon>Bacteria</taxon>
        <taxon>Pseudomonadati</taxon>
        <taxon>Bacteroidota</taxon>
        <taxon>Sphingobacteriia</taxon>
        <taxon>Sphingobacteriales</taxon>
        <taxon>Sphingobacteriaceae</taxon>
        <taxon>Sphingobacterium</taxon>
    </lineage>
</organism>
<dbReference type="EMBL" id="JBHUPE010000004">
    <property type="protein sequence ID" value="MFD2904675.1"/>
    <property type="molecule type" value="Genomic_DNA"/>
</dbReference>
<gene>
    <name evidence="1" type="ORF">ACFS6I_12110</name>
</gene>
<keyword evidence="2" id="KW-1185">Reference proteome</keyword>
<evidence type="ECO:0000313" key="2">
    <source>
        <dbReference type="Proteomes" id="UP001597509"/>
    </source>
</evidence>
<comment type="caution">
    <text evidence="1">The sequence shown here is derived from an EMBL/GenBank/DDBJ whole genome shotgun (WGS) entry which is preliminary data.</text>
</comment>
<dbReference type="RefSeq" id="WP_380920848.1">
    <property type="nucleotide sequence ID" value="NZ_JBHUPE010000004.1"/>
</dbReference>
<proteinExistence type="predicted"/>
<accession>A0ABW5YWN9</accession>